<comment type="caution">
    <text evidence="1">The sequence shown here is derived from an EMBL/GenBank/DDBJ whole genome shotgun (WGS) entry which is preliminary data.</text>
</comment>
<dbReference type="Pfam" id="PF26327">
    <property type="entry name" value="LpqS"/>
    <property type="match status" value="1"/>
</dbReference>
<accession>A0A1A3KS16</accession>
<dbReference type="EMBL" id="LZLM01000048">
    <property type="protein sequence ID" value="OBJ87229.1"/>
    <property type="molecule type" value="Genomic_DNA"/>
</dbReference>
<dbReference type="AlphaFoldDB" id="A0A1A3KS16"/>
<name>A0A1A3KS16_MYCAS</name>
<evidence type="ECO:0000313" key="2">
    <source>
        <dbReference type="Proteomes" id="UP000093925"/>
    </source>
</evidence>
<dbReference type="Proteomes" id="UP000093925">
    <property type="component" value="Unassembled WGS sequence"/>
</dbReference>
<proteinExistence type="predicted"/>
<sequence>MWLICGGAGELERSVTGSSDASLHTAVASFGKAAVLNADHTRVDVHSLWDGPQPLATAIAPQWATTLVAMEIIAVVGAVATLFVDRPLLAGRGPPDGFSTACTGQELLTRLCLSRR</sequence>
<reference evidence="1 2" key="1">
    <citation type="submission" date="2016-06" db="EMBL/GenBank/DDBJ databases">
        <authorList>
            <person name="Kjaerup R.B."/>
            <person name="Dalgaard T.S."/>
            <person name="Juul-Madsen H.R."/>
        </authorList>
    </citation>
    <scope>NUCLEOTIDE SEQUENCE [LARGE SCALE GENOMIC DNA]</scope>
    <source>
        <strain evidence="1 2">1276495.2</strain>
    </source>
</reference>
<protein>
    <submittedName>
        <fullName evidence="1">Uncharacterized protein</fullName>
    </submittedName>
</protein>
<organism evidence="1 2">
    <name type="scientific">Mycobacterium asiaticum</name>
    <dbReference type="NCBI Taxonomy" id="1790"/>
    <lineage>
        <taxon>Bacteria</taxon>
        <taxon>Bacillati</taxon>
        <taxon>Actinomycetota</taxon>
        <taxon>Actinomycetes</taxon>
        <taxon>Mycobacteriales</taxon>
        <taxon>Mycobacteriaceae</taxon>
        <taxon>Mycobacterium</taxon>
    </lineage>
</organism>
<dbReference type="InterPro" id="IPR058714">
    <property type="entry name" value="LpqS"/>
</dbReference>
<evidence type="ECO:0000313" key="1">
    <source>
        <dbReference type="EMBL" id="OBJ87229.1"/>
    </source>
</evidence>
<gene>
    <name evidence="1" type="ORF">A5640_08195</name>
</gene>